<comment type="subcellular location">
    <subcellularLocation>
        <location evidence="1">Membrane</location>
        <topology evidence="1">Single-pass type I membrane protein</topology>
    </subcellularLocation>
</comment>
<evidence type="ECO:0000256" key="2">
    <source>
        <dbReference type="ARBA" id="ARBA00011902"/>
    </source>
</evidence>
<dbReference type="PROSITE" id="PS50853">
    <property type="entry name" value="FN3"/>
    <property type="match status" value="1"/>
</dbReference>
<keyword evidence="10 15" id="KW-0472">Membrane</keyword>
<dbReference type="SUPFAM" id="SSF49265">
    <property type="entry name" value="Fibronectin type III"/>
    <property type="match status" value="2"/>
</dbReference>
<keyword evidence="7" id="KW-0418">Kinase</keyword>
<dbReference type="InterPro" id="IPR003961">
    <property type="entry name" value="FN3_dom"/>
</dbReference>
<dbReference type="InterPro" id="IPR009030">
    <property type="entry name" value="Growth_fac_rcpt_cys_sf"/>
</dbReference>
<sequence>MAPKILSWLAAFTVIGLCCCQKNNTSFQISRSFNHHGICKSMFCNSLEALSRLKNCTVILGNLHVVVLERTKREHFENVSYPQLKEITGFLLVYRVRGLESLGQLFPNLIRIRGNHLFYNYALIVHDMPNLREIGLYNLLKIDRGGVIIWGATQACWIDTVDWQAIAPGYRHVLDVDKHAQCDVACRCSRNPVTNRCWNIKKCQRFLDGPEGEKCKSQCLGCRKTNSSDCSVCRHYTFRGQCVSECPNGTVVLPANSYCLSVEECLKIGGWSWNNSCVFECPLNYVKINTSNNSTCKFCKNCTEVCGSQYIKSLETIQLAGRCVYINGSLTIHVSSIPEAVNELRLYLSDLKEVFDYILIYGSVEITSIDFLPSLRRIRGQKLESGRYSLVIYNMPNLQSLFIPNVTQNLIVDNGTVNLYGNPMLCMRRIEELLKVFPTQPNEIDLPQGMNGYSGGCQEISLELRVDVINETSALVRFLPISDPFVQYTILYVLLPQGNSTEFVPESCSESEWFVLDVPTVSNQLVEIQLTSLHPASNYAICVETYDPVHRNLARSSILSFQTHIGKPQPPFILELVASNSHNVVIRWVDHKDYKSHIIRYELDVNLIEIRLKDIAARDHCKHKDEDYDELDYTRHAVVSRPPPDYDKGCKSICGVLSSVTEGALIEEHFDVCSSYSFECDSENIIRKNESYGKYIKSKSINISGPGNVYQVGRLAPFRDYKFNLRACTESHCSRSARNVVRTLRKKDIDTPIITFIEANSAGFISVHWNPPLETNGPVLSYNVEVLPKLNSNDINYLIPQAWCTARNETSLTVKSELAKNYIVRVCTTTLGSSKSCSGWKKTHVTIPTKKVPMWWWSGILYGVLLYFISTAIGWLCKRKRHNTDRMLLIDNGLNYANETDPPSFMMRDLTPSYSIPLRDTPLD</sequence>
<evidence type="ECO:0000256" key="7">
    <source>
        <dbReference type="ARBA" id="ARBA00022777"/>
    </source>
</evidence>
<keyword evidence="4" id="KW-0808">Transferase</keyword>
<dbReference type="Pfam" id="PF00757">
    <property type="entry name" value="Furin-like"/>
    <property type="match status" value="1"/>
</dbReference>
<evidence type="ECO:0000256" key="15">
    <source>
        <dbReference type="SAM" id="Phobius"/>
    </source>
</evidence>
<dbReference type="GO" id="GO:0004714">
    <property type="term" value="F:transmembrane receptor protein tyrosine kinase activity"/>
    <property type="evidence" value="ECO:0007669"/>
    <property type="project" value="UniProtKB-EC"/>
</dbReference>
<keyword evidence="8" id="KW-0067">ATP-binding</keyword>
<feature type="transmembrane region" description="Helical" evidence="15">
    <location>
        <begin position="854"/>
        <end position="877"/>
    </location>
</feature>
<name>A0AAJ7EDL7_PAPXU</name>
<evidence type="ECO:0000256" key="5">
    <source>
        <dbReference type="ARBA" id="ARBA00022692"/>
    </source>
</evidence>
<evidence type="ECO:0000259" key="17">
    <source>
        <dbReference type="PROSITE" id="PS50853"/>
    </source>
</evidence>
<keyword evidence="6" id="KW-0547">Nucleotide-binding</keyword>
<evidence type="ECO:0000256" key="4">
    <source>
        <dbReference type="ARBA" id="ARBA00022679"/>
    </source>
</evidence>
<dbReference type="InterPro" id="IPR036941">
    <property type="entry name" value="Rcpt_L-dom_sf"/>
</dbReference>
<dbReference type="InterPro" id="IPR036116">
    <property type="entry name" value="FN3_sf"/>
</dbReference>
<evidence type="ECO:0000256" key="10">
    <source>
        <dbReference type="ARBA" id="ARBA00023136"/>
    </source>
</evidence>
<dbReference type="InterPro" id="IPR050713">
    <property type="entry name" value="RTP_Phos/Ushers"/>
</dbReference>
<protein>
    <recommendedName>
        <fullName evidence="2">receptor protein-tyrosine kinase</fullName>
        <ecNumber evidence="2">2.7.10.1</ecNumber>
    </recommendedName>
</protein>
<evidence type="ECO:0000256" key="11">
    <source>
        <dbReference type="ARBA" id="ARBA00023137"/>
    </source>
</evidence>
<evidence type="ECO:0000256" key="13">
    <source>
        <dbReference type="ARBA" id="ARBA00023180"/>
    </source>
</evidence>
<evidence type="ECO:0000256" key="6">
    <source>
        <dbReference type="ARBA" id="ARBA00022741"/>
    </source>
</evidence>
<dbReference type="InterPro" id="IPR017900">
    <property type="entry name" value="4Fe4S_Fe_S_CS"/>
</dbReference>
<keyword evidence="9 15" id="KW-1133">Transmembrane helix</keyword>
<evidence type="ECO:0000313" key="18">
    <source>
        <dbReference type="RefSeq" id="XP_013173086.1"/>
    </source>
</evidence>
<feature type="chain" id="PRO_5042604632" description="receptor protein-tyrosine kinase" evidence="16">
    <location>
        <begin position="21"/>
        <end position="924"/>
    </location>
</feature>
<feature type="domain" description="Fibronectin type-III" evidence="17">
    <location>
        <begin position="749"/>
        <end position="849"/>
    </location>
</feature>
<keyword evidence="5 15" id="KW-0812">Transmembrane</keyword>
<dbReference type="InterPro" id="IPR006211">
    <property type="entry name" value="Furin-like_Cys-rich_dom"/>
</dbReference>
<dbReference type="SUPFAM" id="SSF57184">
    <property type="entry name" value="Growth factor receptor domain"/>
    <property type="match status" value="1"/>
</dbReference>
<keyword evidence="12" id="KW-0675">Receptor</keyword>
<dbReference type="InterPro" id="IPR013783">
    <property type="entry name" value="Ig-like_fold"/>
</dbReference>
<dbReference type="AlphaFoldDB" id="A0AAJ7EDL7"/>
<dbReference type="PROSITE" id="PS00198">
    <property type="entry name" value="4FE4S_FER_1"/>
    <property type="match status" value="1"/>
</dbReference>
<evidence type="ECO:0000256" key="9">
    <source>
        <dbReference type="ARBA" id="ARBA00022989"/>
    </source>
</evidence>
<comment type="catalytic activity">
    <reaction evidence="14">
        <text>L-tyrosyl-[protein] + ATP = O-phospho-L-tyrosyl-[protein] + ADP + H(+)</text>
        <dbReference type="Rhea" id="RHEA:10596"/>
        <dbReference type="Rhea" id="RHEA-COMP:10136"/>
        <dbReference type="Rhea" id="RHEA-COMP:20101"/>
        <dbReference type="ChEBI" id="CHEBI:15378"/>
        <dbReference type="ChEBI" id="CHEBI:30616"/>
        <dbReference type="ChEBI" id="CHEBI:46858"/>
        <dbReference type="ChEBI" id="CHEBI:61978"/>
        <dbReference type="ChEBI" id="CHEBI:456216"/>
        <dbReference type="EC" id="2.7.10.1"/>
    </reaction>
</comment>
<keyword evidence="11" id="KW-0829">Tyrosine-protein kinase</keyword>
<dbReference type="Gene3D" id="3.80.20.20">
    <property type="entry name" value="Receptor L-domain"/>
    <property type="match status" value="2"/>
</dbReference>
<dbReference type="SMART" id="SM00060">
    <property type="entry name" value="FN3"/>
    <property type="match status" value="3"/>
</dbReference>
<dbReference type="RefSeq" id="XP_013173086.1">
    <property type="nucleotide sequence ID" value="XM_013317632.1"/>
</dbReference>
<dbReference type="GeneID" id="106121812"/>
<evidence type="ECO:0000256" key="16">
    <source>
        <dbReference type="SAM" id="SignalP"/>
    </source>
</evidence>
<dbReference type="SUPFAM" id="SSF52058">
    <property type="entry name" value="L domain-like"/>
    <property type="match status" value="2"/>
</dbReference>
<reference evidence="18" key="1">
    <citation type="submission" date="2025-08" db="UniProtKB">
        <authorList>
            <consortium name="RefSeq"/>
        </authorList>
    </citation>
    <scope>IDENTIFICATION</scope>
</reference>
<evidence type="ECO:0000256" key="8">
    <source>
        <dbReference type="ARBA" id="ARBA00022840"/>
    </source>
</evidence>
<dbReference type="EC" id="2.7.10.1" evidence="2"/>
<dbReference type="KEGG" id="pxu:106121812"/>
<accession>A0AAJ7EDL7</accession>
<feature type="signal peptide" evidence="16">
    <location>
        <begin position="1"/>
        <end position="20"/>
    </location>
</feature>
<keyword evidence="13" id="KW-0325">Glycoprotein</keyword>
<dbReference type="CDD" id="cd00064">
    <property type="entry name" value="FU"/>
    <property type="match status" value="1"/>
</dbReference>
<organism evidence="18">
    <name type="scientific">Papilio xuthus</name>
    <name type="common">Asian swallowtail butterfly</name>
    <dbReference type="NCBI Taxonomy" id="66420"/>
    <lineage>
        <taxon>Eukaryota</taxon>
        <taxon>Metazoa</taxon>
        <taxon>Ecdysozoa</taxon>
        <taxon>Arthropoda</taxon>
        <taxon>Hexapoda</taxon>
        <taxon>Insecta</taxon>
        <taxon>Pterygota</taxon>
        <taxon>Neoptera</taxon>
        <taxon>Endopterygota</taxon>
        <taxon>Lepidoptera</taxon>
        <taxon>Glossata</taxon>
        <taxon>Ditrysia</taxon>
        <taxon>Papilionoidea</taxon>
        <taxon>Papilionidae</taxon>
        <taxon>Papilioninae</taxon>
        <taxon>Papilio</taxon>
    </lineage>
</organism>
<dbReference type="CDD" id="cd00063">
    <property type="entry name" value="FN3"/>
    <property type="match status" value="1"/>
</dbReference>
<evidence type="ECO:0000256" key="12">
    <source>
        <dbReference type="ARBA" id="ARBA00023170"/>
    </source>
</evidence>
<dbReference type="InterPro" id="IPR000494">
    <property type="entry name" value="Rcpt_L-dom"/>
</dbReference>
<proteinExistence type="predicted"/>
<dbReference type="InterPro" id="IPR006212">
    <property type="entry name" value="Furin_repeat"/>
</dbReference>
<dbReference type="GO" id="GO:0005524">
    <property type="term" value="F:ATP binding"/>
    <property type="evidence" value="ECO:0007669"/>
    <property type="project" value="UniProtKB-KW"/>
</dbReference>
<dbReference type="PANTHER" id="PTHR46957">
    <property type="entry name" value="CYTOKINE RECEPTOR"/>
    <property type="match status" value="1"/>
</dbReference>
<dbReference type="SMART" id="SM00261">
    <property type="entry name" value="FU"/>
    <property type="match status" value="1"/>
</dbReference>
<dbReference type="Proteomes" id="UP000694872">
    <property type="component" value="Unplaced"/>
</dbReference>
<dbReference type="PANTHER" id="PTHR46957:SF3">
    <property type="entry name" value="CYTOKINE RECEPTOR"/>
    <property type="match status" value="1"/>
</dbReference>
<gene>
    <name evidence="18" type="primary">LOC106121812</name>
</gene>
<evidence type="ECO:0000256" key="1">
    <source>
        <dbReference type="ARBA" id="ARBA00004479"/>
    </source>
</evidence>
<dbReference type="Pfam" id="PF01030">
    <property type="entry name" value="Recep_L_domain"/>
    <property type="match status" value="2"/>
</dbReference>
<evidence type="ECO:0000256" key="3">
    <source>
        <dbReference type="ARBA" id="ARBA00022553"/>
    </source>
</evidence>
<evidence type="ECO:0000256" key="14">
    <source>
        <dbReference type="ARBA" id="ARBA00051243"/>
    </source>
</evidence>
<keyword evidence="16" id="KW-0732">Signal</keyword>
<keyword evidence="3" id="KW-0597">Phosphoprotein</keyword>
<dbReference type="Gene3D" id="2.60.40.10">
    <property type="entry name" value="Immunoglobulins"/>
    <property type="match status" value="3"/>
</dbReference>
<dbReference type="GO" id="GO:0016020">
    <property type="term" value="C:membrane"/>
    <property type="evidence" value="ECO:0007669"/>
    <property type="project" value="UniProtKB-SubCell"/>
</dbReference>